<name>A0A2S9XUW6_9BACT</name>
<reference evidence="1 2" key="1">
    <citation type="submission" date="2018-03" db="EMBL/GenBank/DDBJ databases">
        <title>Draft Genome Sequences of the Obligatory Marine Myxobacteria Enhygromyxa salina SWB005.</title>
        <authorList>
            <person name="Poehlein A."/>
            <person name="Moghaddam J.A."/>
            <person name="Harms H."/>
            <person name="Alanjari M."/>
            <person name="Koenig G.M."/>
            <person name="Daniel R."/>
            <person name="Schaeberle T.F."/>
        </authorList>
    </citation>
    <scope>NUCLEOTIDE SEQUENCE [LARGE SCALE GENOMIC DNA]</scope>
    <source>
        <strain evidence="1 2">SWB005</strain>
    </source>
</reference>
<proteinExistence type="predicted"/>
<accession>A0A2S9XUW6</accession>
<dbReference type="RefSeq" id="WP_106392948.1">
    <property type="nucleotide sequence ID" value="NZ_PVNK01000165.1"/>
</dbReference>
<keyword evidence="2" id="KW-1185">Reference proteome</keyword>
<sequence length="889" mass="97626">MLDRDARVALAAGFFAGDNQITWSMIERGTFEPGVARALEPWLNRLIDGDDPVFLPYKAANVTVWYAASYTNRGFRHLQEALTAFVGPSYSNYVGQPTRLDASAPSQRALIQAFGPRVIRFEVKDEYRKFVHARLIQFVELRGLTPSRSENVARPTGRILSDFDEALRLGALDIARVCIEELESGGHLDAQNILYLRICLNEASLNWQDILDAEARYCMISAARRPRLVSQALLRAVYVSRLAGYQAGEDPEGALAQFRSSVVSEIGPLLTTRAIYDCPEADVMFTLLGIVEGHGADCLRGSLAVIEEDSQWRAWIEQLLALAEPGPGPSAGAPSDPLGRARGLQSSGTLDAAWTLLLSLPDSPEVVLELLRCACDISTLACARVALDRFDDLTPEDRVSLASRRTIAGYLRQLRELLPDDSSYQRLRERFDGAKRCVRDQPEITLADCNQIVEQLVLDAYRRHVGPLPPRRQPDELLISAHFRQHSSGRVVRLMRGVLELGGHSDPDDLPSPRDVERVVEDVEELLEHYAPQYWHAAPEPSEGSLTSADAPGATTPAIPSSWLQWVEAVKDNQEWMDAAVVAKRGSFEWSSEAFESEASALALSTSLGSLTPPGETRIREGLPYLLVGLSACRRPARALVDALELLVVIHLSDPAPGRLFFATLANLVELMLSVGVTAKQYAELVREAMVSVDAHGAPAEFDGCLELLDVLVSNKPLVPQTRTQLAMMVMELMCRHSRRVSVEQRLLLAALLSELELSIPEQFRPASDPINPEPLSALRGKHVALYSLKQTVLHRISSLLRAAVKEIRVSTFDDHVGGSVALRAAARSADVFVIATAAAKHAATNFIESERGDHGVTLKPAGQGSSSMLRTLVSYCTEHDQLLNSTMT</sequence>
<evidence type="ECO:0000313" key="1">
    <source>
        <dbReference type="EMBL" id="PRP96530.1"/>
    </source>
</evidence>
<organism evidence="1 2">
    <name type="scientific">Enhygromyxa salina</name>
    <dbReference type="NCBI Taxonomy" id="215803"/>
    <lineage>
        <taxon>Bacteria</taxon>
        <taxon>Pseudomonadati</taxon>
        <taxon>Myxococcota</taxon>
        <taxon>Polyangia</taxon>
        <taxon>Nannocystales</taxon>
        <taxon>Nannocystaceae</taxon>
        <taxon>Enhygromyxa</taxon>
    </lineage>
</organism>
<dbReference type="AlphaFoldDB" id="A0A2S9XUW6"/>
<comment type="caution">
    <text evidence="1">The sequence shown here is derived from an EMBL/GenBank/DDBJ whole genome shotgun (WGS) entry which is preliminary data.</text>
</comment>
<gene>
    <name evidence="1" type="ORF">ENSA5_36060</name>
</gene>
<protein>
    <submittedName>
        <fullName evidence="1">Uncharacterized protein</fullName>
    </submittedName>
</protein>
<dbReference type="Proteomes" id="UP000237968">
    <property type="component" value="Unassembled WGS sequence"/>
</dbReference>
<evidence type="ECO:0000313" key="2">
    <source>
        <dbReference type="Proteomes" id="UP000237968"/>
    </source>
</evidence>
<dbReference type="EMBL" id="PVNK01000165">
    <property type="protein sequence ID" value="PRP96530.1"/>
    <property type="molecule type" value="Genomic_DNA"/>
</dbReference>
<dbReference type="OrthoDB" id="6637803at2"/>